<name>A0ABV0KK60_9CYAN</name>
<comment type="caution">
    <text evidence="2">The sequence shown here is derived from an EMBL/GenBank/DDBJ whole genome shotgun (WGS) entry which is preliminary data.</text>
</comment>
<reference evidence="2 3" key="1">
    <citation type="submission" date="2022-04" db="EMBL/GenBank/DDBJ databases">
        <title>Positive selection, recombination, and allopatry shape intraspecific diversity of widespread and dominant cyanobacteria.</title>
        <authorList>
            <person name="Wei J."/>
            <person name="Shu W."/>
            <person name="Hu C."/>
        </authorList>
    </citation>
    <scope>NUCLEOTIDE SEQUENCE [LARGE SCALE GENOMIC DNA]</scope>
    <source>
        <strain evidence="2 3">AS-A4</strain>
    </source>
</reference>
<dbReference type="EMBL" id="JAMPLM010000006">
    <property type="protein sequence ID" value="MEP1058755.1"/>
    <property type="molecule type" value="Genomic_DNA"/>
</dbReference>
<evidence type="ECO:0000313" key="3">
    <source>
        <dbReference type="Proteomes" id="UP001476950"/>
    </source>
</evidence>
<dbReference type="Gene3D" id="3.30.750.24">
    <property type="entry name" value="STAS domain"/>
    <property type="match status" value="1"/>
</dbReference>
<feature type="domain" description="STAS" evidence="1">
    <location>
        <begin position="13"/>
        <end position="106"/>
    </location>
</feature>
<keyword evidence="3" id="KW-1185">Reference proteome</keyword>
<gene>
    <name evidence="2" type="ORF">NDI38_09915</name>
</gene>
<dbReference type="RefSeq" id="WP_190447481.1">
    <property type="nucleotide sequence ID" value="NZ_JAMPLM010000006.1"/>
</dbReference>
<sequence>MAVVQTFYPKRILSSSTTGNLLEDITRTLEDGITNILIDFQHVMFMDSTGLSAMVLLLKQVNEANGRLGLCRLNGQAYMVLEHSGMDQVFDIYDTPEAFDRALDSSNTGEPSAK</sequence>
<organism evidence="2 3">
    <name type="scientific">Stenomitos frigidus AS-A4</name>
    <dbReference type="NCBI Taxonomy" id="2933935"/>
    <lineage>
        <taxon>Bacteria</taxon>
        <taxon>Bacillati</taxon>
        <taxon>Cyanobacteriota</taxon>
        <taxon>Cyanophyceae</taxon>
        <taxon>Leptolyngbyales</taxon>
        <taxon>Leptolyngbyaceae</taxon>
        <taxon>Stenomitos</taxon>
    </lineage>
</organism>
<dbReference type="CDD" id="cd07043">
    <property type="entry name" value="STAS_anti-anti-sigma_factors"/>
    <property type="match status" value="1"/>
</dbReference>
<dbReference type="PANTHER" id="PTHR33495">
    <property type="entry name" value="ANTI-SIGMA FACTOR ANTAGONIST TM_1081-RELATED-RELATED"/>
    <property type="match status" value="1"/>
</dbReference>
<accession>A0ABV0KK60</accession>
<proteinExistence type="predicted"/>
<dbReference type="SUPFAM" id="SSF52091">
    <property type="entry name" value="SpoIIaa-like"/>
    <property type="match status" value="1"/>
</dbReference>
<dbReference type="InterPro" id="IPR036513">
    <property type="entry name" value="STAS_dom_sf"/>
</dbReference>
<protein>
    <submittedName>
        <fullName evidence="2">STAS domain-containing protein</fullName>
    </submittedName>
</protein>
<dbReference type="Proteomes" id="UP001476950">
    <property type="component" value="Unassembled WGS sequence"/>
</dbReference>
<dbReference type="InterPro" id="IPR002645">
    <property type="entry name" value="STAS_dom"/>
</dbReference>
<evidence type="ECO:0000259" key="1">
    <source>
        <dbReference type="PROSITE" id="PS50801"/>
    </source>
</evidence>
<dbReference type="PROSITE" id="PS50801">
    <property type="entry name" value="STAS"/>
    <property type="match status" value="1"/>
</dbReference>
<evidence type="ECO:0000313" key="2">
    <source>
        <dbReference type="EMBL" id="MEP1058755.1"/>
    </source>
</evidence>
<dbReference type="Pfam" id="PF01740">
    <property type="entry name" value="STAS"/>
    <property type="match status" value="1"/>
</dbReference>